<keyword evidence="2" id="KW-0624">Polysaccharide degradation</keyword>
<evidence type="ECO:0000256" key="6">
    <source>
        <dbReference type="ARBA" id="ARBA00023295"/>
    </source>
</evidence>
<gene>
    <name evidence="10" type="ORF">ACFOUY_18955</name>
</gene>
<evidence type="ECO:0000256" key="2">
    <source>
        <dbReference type="ARBA" id="ARBA00022651"/>
    </source>
</evidence>
<dbReference type="CDD" id="cd04084">
    <property type="entry name" value="CBM6_xylanase-like"/>
    <property type="match status" value="1"/>
</dbReference>
<dbReference type="Gene3D" id="2.60.120.260">
    <property type="entry name" value="Galactose-binding domain-like"/>
    <property type="match status" value="1"/>
</dbReference>
<evidence type="ECO:0000256" key="4">
    <source>
        <dbReference type="ARBA" id="ARBA00022801"/>
    </source>
</evidence>
<dbReference type="RefSeq" id="WP_378962839.1">
    <property type="nucleotide sequence ID" value="NZ_JBHRXC010000001.1"/>
</dbReference>
<dbReference type="Proteomes" id="UP001595792">
    <property type="component" value="Unassembled WGS sequence"/>
</dbReference>
<dbReference type="Pfam" id="PF04616">
    <property type="entry name" value="Glyco_hydro_43"/>
    <property type="match status" value="1"/>
</dbReference>
<dbReference type="SUPFAM" id="SSF75005">
    <property type="entry name" value="Arabinanase/levansucrase/invertase"/>
    <property type="match status" value="1"/>
</dbReference>
<dbReference type="EMBL" id="JBHSBY010000143">
    <property type="protein sequence ID" value="MFC4198793.1"/>
    <property type="molecule type" value="Genomic_DNA"/>
</dbReference>
<dbReference type="PANTHER" id="PTHR43772:SF2">
    <property type="entry name" value="PUTATIVE (AFU_ORTHOLOGUE AFUA_2G04480)-RELATED"/>
    <property type="match status" value="1"/>
</dbReference>
<dbReference type="Pfam" id="PF03422">
    <property type="entry name" value="CBM_6"/>
    <property type="match status" value="1"/>
</dbReference>
<keyword evidence="3 8" id="KW-0732">Signal</keyword>
<sequence>MEIKKFGLSVLLIALTIATAFAQNPIIQTFYTADPAPMVHNGTVYLYTSHDEDVTIKNFFTMNDWRCYSSKDMVNWTDHGAILSYQTFNWSRGDAWAGQCIYRDGKFYYYLPVNQKNGGNAIGVAVSDSPTGNFRDAIGKPLLSGFGYIDPSVFIDTDGQAYLYWGNPELYYVKLNKDMVSYDQEVGIVKVPLTKDGFSTRIKGADKRPSSYEEGPWLFKRNNKYYLMYPAGGVPEHLSYSTSDGPTGPWTYGGVIMDVIKEGGAFTNHPGYIDFMGKSYLFYHNGGLAGGGGFKRSVCIESFDFNPDGSIPLIKPTKEGVITGASNLNPFNKVEAETIAWAEGVKTIKDSITGNIIVTKINNDDYIKIKGVNLADGVQQFEARVASLSHTGLIEIRVDSIAGKLIGTCKVGANKNAQKWETKSCKLSRVKGVHDIYLKFKGEAGDLFNFDWWRMK</sequence>
<evidence type="ECO:0000256" key="3">
    <source>
        <dbReference type="ARBA" id="ARBA00022729"/>
    </source>
</evidence>
<evidence type="ECO:0000256" key="1">
    <source>
        <dbReference type="ARBA" id="ARBA00009865"/>
    </source>
</evidence>
<dbReference type="SUPFAM" id="SSF49785">
    <property type="entry name" value="Galactose-binding domain-like"/>
    <property type="match status" value="1"/>
</dbReference>
<evidence type="ECO:0000256" key="8">
    <source>
        <dbReference type="SAM" id="SignalP"/>
    </source>
</evidence>
<organism evidence="10 11">
    <name type="scientific">Pedobacter jamesrossensis</name>
    <dbReference type="NCBI Taxonomy" id="1908238"/>
    <lineage>
        <taxon>Bacteria</taxon>
        <taxon>Pseudomonadati</taxon>
        <taxon>Bacteroidota</taxon>
        <taxon>Sphingobacteriia</taxon>
        <taxon>Sphingobacteriales</taxon>
        <taxon>Sphingobacteriaceae</taxon>
        <taxon>Pedobacter</taxon>
    </lineage>
</organism>
<dbReference type="PROSITE" id="PS51175">
    <property type="entry name" value="CBM6"/>
    <property type="match status" value="1"/>
</dbReference>
<keyword evidence="6 7" id="KW-0326">Glycosidase</keyword>
<protein>
    <submittedName>
        <fullName evidence="10">Glycoside hydrolase family 43 protein</fullName>
    </submittedName>
</protein>
<feature type="chain" id="PRO_5046320456" evidence="8">
    <location>
        <begin position="23"/>
        <end position="456"/>
    </location>
</feature>
<keyword evidence="4 7" id="KW-0378">Hydrolase</keyword>
<evidence type="ECO:0000313" key="11">
    <source>
        <dbReference type="Proteomes" id="UP001595792"/>
    </source>
</evidence>
<name>A0ABV8NSF1_9SPHI</name>
<evidence type="ECO:0000259" key="9">
    <source>
        <dbReference type="PROSITE" id="PS51175"/>
    </source>
</evidence>
<dbReference type="InterPro" id="IPR005084">
    <property type="entry name" value="CBM6"/>
</dbReference>
<comment type="similarity">
    <text evidence="1 7">Belongs to the glycosyl hydrolase 43 family.</text>
</comment>
<feature type="domain" description="CBM6" evidence="9">
    <location>
        <begin position="332"/>
        <end position="456"/>
    </location>
</feature>
<dbReference type="PANTHER" id="PTHR43772">
    <property type="entry name" value="ENDO-1,4-BETA-XYLANASE"/>
    <property type="match status" value="1"/>
</dbReference>
<feature type="signal peptide" evidence="8">
    <location>
        <begin position="1"/>
        <end position="22"/>
    </location>
</feature>
<dbReference type="InterPro" id="IPR006710">
    <property type="entry name" value="Glyco_hydro_43"/>
</dbReference>
<dbReference type="InterPro" id="IPR052176">
    <property type="entry name" value="Glycosyl_Hydrlase_43_Enz"/>
</dbReference>
<dbReference type="InterPro" id="IPR023296">
    <property type="entry name" value="Glyco_hydro_beta-prop_sf"/>
</dbReference>
<proteinExistence type="inferred from homology"/>
<dbReference type="Gene3D" id="2.115.10.20">
    <property type="entry name" value="Glycosyl hydrolase domain, family 43"/>
    <property type="match status" value="1"/>
</dbReference>
<keyword evidence="2" id="KW-0858">Xylan degradation</keyword>
<dbReference type="InterPro" id="IPR006584">
    <property type="entry name" value="Cellulose-bd_IV"/>
</dbReference>
<keyword evidence="11" id="KW-1185">Reference proteome</keyword>
<reference evidence="11" key="1">
    <citation type="journal article" date="2019" name="Int. J. Syst. Evol. Microbiol.">
        <title>The Global Catalogue of Microorganisms (GCM) 10K type strain sequencing project: providing services to taxonomists for standard genome sequencing and annotation.</title>
        <authorList>
            <consortium name="The Broad Institute Genomics Platform"/>
            <consortium name="The Broad Institute Genome Sequencing Center for Infectious Disease"/>
            <person name="Wu L."/>
            <person name="Ma J."/>
        </authorList>
    </citation>
    <scope>NUCLEOTIDE SEQUENCE [LARGE SCALE GENOMIC DNA]</scope>
    <source>
        <strain evidence="11">CCM 8689</strain>
    </source>
</reference>
<dbReference type="SMART" id="SM00606">
    <property type="entry name" value="CBD_IV"/>
    <property type="match status" value="1"/>
</dbReference>
<keyword evidence="5" id="KW-0119">Carbohydrate metabolism</keyword>
<dbReference type="InterPro" id="IPR008979">
    <property type="entry name" value="Galactose-bd-like_sf"/>
</dbReference>
<dbReference type="GO" id="GO:0016787">
    <property type="term" value="F:hydrolase activity"/>
    <property type="evidence" value="ECO:0007669"/>
    <property type="project" value="UniProtKB-KW"/>
</dbReference>
<evidence type="ECO:0000256" key="5">
    <source>
        <dbReference type="ARBA" id="ARBA00023277"/>
    </source>
</evidence>
<comment type="caution">
    <text evidence="10">The sequence shown here is derived from an EMBL/GenBank/DDBJ whole genome shotgun (WGS) entry which is preliminary data.</text>
</comment>
<dbReference type="CDD" id="cd18618">
    <property type="entry name" value="GH43_Xsa43E-like"/>
    <property type="match status" value="1"/>
</dbReference>
<evidence type="ECO:0000313" key="10">
    <source>
        <dbReference type="EMBL" id="MFC4198793.1"/>
    </source>
</evidence>
<accession>A0ABV8NSF1</accession>
<evidence type="ECO:0000256" key="7">
    <source>
        <dbReference type="RuleBase" id="RU361187"/>
    </source>
</evidence>